<keyword evidence="1" id="KW-0812">Transmembrane</keyword>
<accession>W2PGY8</accession>
<keyword evidence="1" id="KW-1133">Transmembrane helix</keyword>
<keyword evidence="1" id="KW-0472">Membrane</keyword>
<gene>
    <name evidence="2" type="ORF">PPTG_24414</name>
</gene>
<organism evidence="2 3">
    <name type="scientific">Phytophthora nicotianae (strain INRA-310)</name>
    <name type="common">Phytophthora parasitica</name>
    <dbReference type="NCBI Taxonomy" id="761204"/>
    <lineage>
        <taxon>Eukaryota</taxon>
        <taxon>Sar</taxon>
        <taxon>Stramenopiles</taxon>
        <taxon>Oomycota</taxon>
        <taxon>Peronosporomycetes</taxon>
        <taxon>Peronosporales</taxon>
        <taxon>Peronosporaceae</taxon>
        <taxon>Phytophthora</taxon>
    </lineage>
</organism>
<evidence type="ECO:0000313" key="3">
    <source>
        <dbReference type="Proteomes" id="UP000018817"/>
    </source>
</evidence>
<dbReference type="Proteomes" id="UP000018817">
    <property type="component" value="Unassembled WGS sequence"/>
</dbReference>
<reference evidence="3" key="1">
    <citation type="submission" date="2011-12" db="EMBL/GenBank/DDBJ databases">
        <authorList>
            <consortium name="The Broad Institute Genome Sequencing Platform"/>
            <person name="Russ C."/>
            <person name="Tyler B."/>
            <person name="Panabieres F."/>
            <person name="Shan W."/>
            <person name="Tripathy S."/>
            <person name="Grunwald N."/>
            <person name="Machado M."/>
            <person name="Young S.K."/>
            <person name="Zeng Q."/>
            <person name="Gargeya S."/>
            <person name="Fitzgerald M."/>
            <person name="Haas B."/>
            <person name="Abouelleil A."/>
            <person name="Alvarado L."/>
            <person name="Arachchi H.M."/>
            <person name="Berlin A."/>
            <person name="Chapman S.B."/>
            <person name="Gearin G."/>
            <person name="Goldberg J."/>
            <person name="Griggs A."/>
            <person name="Gujja S."/>
            <person name="Hansen M."/>
            <person name="Heiman D."/>
            <person name="Howarth C."/>
            <person name="Larimer J."/>
            <person name="Lui A."/>
            <person name="MacDonald P.J.P."/>
            <person name="McCowen C."/>
            <person name="Montmayeur A."/>
            <person name="Murphy C."/>
            <person name="Neiman D."/>
            <person name="Pearson M."/>
            <person name="Priest M."/>
            <person name="Roberts A."/>
            <person name="Saif S."/>
            <person name="Shea T."/>
            <person name="Sisk P."/>
            <person name="Stolte C."/>
            <person name="Sykes S."/>
            <person name="Wortman J."/>
            <person name="Nusbaum C."/>
            <person name="Birren B."/>
        </authorList>
    </citation>
    <scope>NUCLEOTIDE SEQUENCE [LARGE SCALE GENOMIC DNA]</scope>
    <source>
        <strain evidence="3">INRA-310</strain>
    </source>
</reference>
<dbReference type="RefSeq" id="XP_008915251.1">
    <property type="nucleotide sequence ID" value="XM_008917003.1"/>
</dbReference>
<feature type="transmembrane region" description="Helical" evidence="1">
    <location>
        <begin position="20"/>
        <end position="44"/>
    </location>
</feature>
<evidence type="ECO:0000256" key="1">
    <source>
        <dbReference type="SAM" id="Phobius"/>
    </source>
</evidence>
<dbReference type="VEuPathDB" id="FungiDB:PPTG_24414"/>
<evidence type="ECO:0000313" key="2">
    <source>
        <dbReference type="EMBL" id="ETM99503.1"/>
    </source>
</evidence>
<dbReference type="AlphaFoldDB" id="W2PGY8"/>
<sequence length="63" mass="7100">MAKVFEARFLEANSSDNGPFLFAPKVFAFETSMMSIVVIQTLVWGNAMRARATTTITLQRERT</sequence>
<reference evidence="2 3" key="2">
    <citation type="submission" date="2013-11" db="EMBL/GenBank/DDBJ databases">
        <title>The Genome Sequence of Phytophthora parasitica INRA-310.</title>
        <authorList>
            <consortium name="The Broad Institute Genomics Platform"/>
            <person name="Russ C."/>
            <person name="Tyler B."/>
            <person name="Panabieres F."/>
            <person name="Shan W."/>
            <person name="Tripathy S."/>
            <person name="Grunwald N."/>
            <person name="Machado M."/>
            <person name="Johnson C.S."/>
            <person name="Arredondo F."/>
            <person name="Hong C."/>
            <person name="Coffey M."/>
            <person name="Young S.K."/>
            <person name="Zeng Q."/>
            <person name="Gargeya S."/>
            <person name="Fitzgerald M."/>
            <person name="Abouelleil A."/>
            <person name="Alvarado L."/>
            <person name="Chapman S.B."/>
            <person name="Gainer-Dewar J."/>
            <person name="Goldberg J."/>
            <person name="Griggs A."/>
            <person name="Gujja S."/>
            <person name="Hansen M."/>
            <person name="Howarth C."/>
            <person name="Imamovic A."/>
            <person name="Ireland A."/>
            <person name="Larimer J."/>
            <person name="McCowan C."/>
            <person name="Murphy C."/>
            <person name="Pearson M."/>
            <person name="Poon T.W."/>
            <person name="Priest M."/>
            <person name="Roberts A."/>
            <person name="Saif S."/>
            <person name="Shea T."/>
            <person name="Sykes S."/>
            <person name="Wortman J."/>
            <person name="Nusbaum C."/>
            <person name="Birren B."/>
        </authorList>
    </citation>
    <scope>NUCLEOTIDE SEQUENCE [LARGE SCALE GENOMIC DNA]</scope>
    <source>
        <strain evidence="2 3">INRA-310</strain>
    </source>
</reference>
<dbReference type="EMBL" id="KI669652">
    <property type="protein sequence ID" value="ETM99503.1"/>
    <property type="molecule type" value="Genomic_DNA"/>
</dbReference>
<protein>
    <submittedName>
        <fullName evidence="2">Uncharacterized protein</fullName>
    </submittedName>
</protein>
<name>W2PGY8_PHYN3</name>
<dbReference type="GeneID" id="20193013"/>
<proteinExistence type="predicted"/>